<evidence type="ECO:0000256" key="1">
    <source>
        <dbReference type="SAM" id="MobiDB-lite"/>
    </source>
</evidence>
<proteinExistence type="predicted"/>
<organism evidence="2 3">
    <name type="scientific">Stephania yunnanensis</name>
    <dbReference type="NCBI Taxonomy" id="152371"/>
    <lineage>
        <taxon>Eukaryota</taxon>
        <taxon>Viridiplantae</taxon>
        <taxon>Streptophyta</taxon>
        <taxon>Embryophyta</taxon>
        <taxon>Tracheophyta</taxon>
        <taxon>Spermatophyta</taxon>
        <taxon>Magnoliopsida</taxon>
        <taxon>Ranunculales</taxon>
        <taxon>Menispermaceae</taxon>
        <taxon>Menispermoideae</taxon>
        <taxon>Cissampelideae</taxon>
        <taxon>Stephania</taxon>
    </lineage>
</organism>
<feature type="region of interest" description="Disordered" evidence="1">
    <location>
        <begin position="241"/>
        <end position="268"/>
    </location>
</feature>
<protein>
    <submittedName>
        <fullName evidence="2">Uncharacterized protein</fullName>
    </submittedName>
</protein>
<evidence type="ECO:0000313" key="3">
    <source>
        <dbReference type="Proteomes" id="UP001420932"/>
    </source>
</evidence>
<dbReference type="Proteomes" id="UP001420932">
    <property type="component" value="Unassembled WGS sequence"/>
</dbReference>
<reference evidence="2 3" key="1">
    <citation type="submission" date="2024-01" db="EMBL/GenBank/DDBJ databases">
        <title>Genome assemblies of Stephania.</title>
        <authorList>
            <person name="Yang L."/>
        </authorList>
    </citation>
    <scope>NUCLEOTIDE SEQUENCE [LARGE SCALE GENOMIC DNA]</scope>
    <source>
        <strain evidence="2">YNDBR</strain>
        <tissue evidence="2">Leaf</tissue>
    </source>
</reference>
<dbReference type="PANTHER" id="PTHR33443:SF35">
    <property type="entry name" value="VQ DOMAIN-CONTAINING PROTEIN"/>
    <property type="match status" value="1"/>
</dbReference>
<accession>A0AAP0EBG6</accession>
<gene>
    <name evidence="2" type="ORF">Syun_030131</name>
</gene>
<feature type="region of interest" description="Disordered" evidence="1">
    <location>
        <begin position="294"/>
        <end position="324"/>
    </location>
</feature>
<dbReference type="PANTHER" id="PTHR33443">
    <property type="entry name" value="ZGC:112980"/>
    <property type="match status" value="1"/>
</dbReference>
<feature type="compositionally biased region" description="Polar residues" evidence="1">
    <location>
        <begin position="255"/>
        <end position="268"/>
    </location>
</feature>
<feature type="region of interest" description="Disordered" evidence="1">
    <location>
        <begin position="83"/>
        <end position="104"/>
    </location>
</feature>
<dbReference type="InterPro" id="IPR053234">
    <property type="entry name" value="RPM1_Interactor"/>
</dbReference>
<dbReference type="AlphaFoldDB" id="A0AAP0EBG6"/>
<comment type="caution">
    <text evidence="2">The sequence shown here is derived from an EMBL/GenBank/DDBJ whole genome shotgun (WGS) entry which is preliminary data.</text>
</comment>
<evidence type="ECO:0000313" key="2">
    <source>
        <dbReference type="EMBL" id="KAK9087737.1"/>
    </source>
</evidence>
<dbReference type="EMBL" id="JBBNAF010000013">
    <property type="protein sequence ID" value="KAK9087737.1"/>
    <property type="molecule type" value="Genomic_DNA"/>
</dbReference>
<keyword evidence="3" id="KW-1185">Reference proteome</keyword>
<name>A0AAP0EBG6_9MAGN</name>
<feature type="compositionally biased region" description="Polar residues" evidence="1">
    <location>
        <begin position="302"/>
        <end position="324"/>
    </location>
</feature>
<sequence>MGLEFPLSIPHKTLIEYLSIDGFIPLILDVSSDEDLGWVDDVRFDLIAEFLKEKEESDEVVVLADIPPRSALRKQNHQHFVKSGDRKAKQNHQNHQNVVADDDDDDDDCLILDGDPDKAVAVDNGEAKESDELIVVAEKGQLACRDYPHPRHLCATYPFKTTPHQKHCNLCHCYVCDSIAPCNYWGTGVSNTDHCHATDKEEIWKVRRQSCKQGKTAPPPAPKQLGAALSMAAPRHNSSAVVAPSRPVNHGPLPRSSQSQLNTLRPCSSSSFRVPNIISQRSDRHSGVTPQIISPRAHHANRSPSSRHTISSTNNVARRRSATVSHFTSPYANFKRAGTSAVTLTKNQTGYSTSFSNSANQTTSLWKNNRSHVTIHGTRNQEFLVGSNSQSTHQSSSQPCMGSSSVGFHPCSDSLQPQICSQPDSLLDRELSVYPRNSCQSSSQPAMGNDSLGFPWIDSPQPDLCNQNAYPPGDHPEIASLNLFGYNWNWFPETGMDAAIPAAENMFQPTSEPPPESNPDPGLPCINDTSTEILRDCWNQPPDPNAGKAAKDAEMDQFLYDFKSHEYDFCDIITFV</sequence>